<evidence type="ECO:0000256" key="3">
    <source>
        <dbReference type="ARBA" id="ARBA00022737"/>
    </source>
</evidence>
<feature type="region of interest" description="Disordered" evidence="10">
    <location>
        <begin position="1"/>
        <end position="22"/>
    </location>
</feature>
<dbReference type="GO" id="GO:0006351">
    <property type="term" value="P:DNA-templated transcription"/>
    <property type="evidence" value="ECO:0007669"/>
    <property type="project" value="InterPro"/>
</dbReference>
<dbReference type="InterPro" id="IPR013087">
    <property type="entry name" value="Znf_C2H2_type"/>
</dbReference>
<evidence type="ECO:0000256" key="5">
    <source>
        <dbReference type="ARBA" id="ARBA00022833"/>
    </source>
</evidence>
<dbReference type="GO" id="GO:0000981">
    <property type="term" value="F:DNA-binding transcription factor activity, RNA polymerase II-specific"/>
    <property type="evidence" value="ECO:0007669"/>
    <property type="project" value="InterPro"/>
</dbReference>
<protein>
    <recommendedName>
        <fullName evidence="11">C2H2-type domain-containing protein</fullName>
    </recommendedName>
</protein>
<evidence type="ECO:0000256" key="9">
    <source>
        <dbReference type="PROSITE-ProRule" id="PRU00042"/>
    </source>
</evidence>
<dbReference type="PANTHER" id="PTHR40626">
    <property type="entry name" value="MIP31509P"/>
    <property type="match status" value="1"/>
</dbReference>
<keyword evidence="7" id="KW-0804">Transcription</keyword>
<evidence type="ECO:0000256" key="8">
    <source>
        <dbReference type="ARBA" id="ARBA00023242"/>
    </source>
</evidence>
<dbReference type="PROSITE" id="PS50157">
    <property type="entry name" value="ZINC_FINGER_C2H2_2"/>
    <property type="match status" value="2"/>
</dbReference>
<accession>A0AAD4CHF4</accession>
<gene>
    <name evidence="12" type="ORF">FE257_011310</name>
</gene>
<dbReference type="GO" id="GO:0000785">
    <property type="term" value="C:chromatin"/>
    <property type="evidence" value="ECO:0007669"/>
    <property type="project" value="TreeGrafter"/>
</dbReference>
<keyword evidence="3" id="KW-0677">Repeat</keyword>
<organism evidence="12 13">
    <name type="scientific">Aspergillus nanangensis</name>
    <dbReference type="NCBI Taxonomy" id="2582783"/>
    <lineage>
        <taxon>Eukaryota</taxon>
        <taxon>Fungi</taxon>
        <taxon>Dikarya</taxon>
        <taxon>Ascomycota</taxon>
        <taxon>Pezizomycotina</taxon>
        <taxon>Eurotiomycetes</taxon>
        <taxon>Eurotiomycetidae</taxon>
        <taxon>Eurotiales</taxon>
        <taxon>Aspergillaceae</taxon>
        <taxon>Aspergillus</taxon>
        <taxon>Aspergillus subgen. Circumdati</taxon>
    </lineage>
</organism>
<feature type="domain" description="C2H2-type" evidence="11">
    <location>
        <begin position="72"/>
        <end position="95"/>
    </location>
</feature>
<dbReference type="GO" id="GO:0005634">
    <property type="term" value="C:nucleus"/>
    <property type="evidence" value="ECO:0007669"/>
    <property type="project" value="UniProtKB-SubCell"/>
</dbReference>
<dbReference type="Proteomes" id="UP001194746">
    <property type="component" value="Unassembled WGS sequence"/>
</dbReference>
<evidence type="ECO:0000256" key="1">
    <source>
        <dbReference type="ARBA" id="ARBA00004123"/>
    </source>
</evidence>
<evidence type="ECO:0000256" key="2">
    <source>
        <dbReference type="ARBA" id="ARBA00022723"/>
    </source>
</evidence>
<evidence type="ECO:0000256" key="10">
    <source>
        <dbReference type="SAM" id="MobiDB-lite"/>
    </source>
</evidence>
<dbReference type="GO" id="GO:0008270">
    <property type="term" value="F:zinc ion binding"/>
    <property type="evidence" value="ECO:0007669"/>
    <property type="project" value="UniProtKB-KW"/>
</dbReference>
<proteinExistence type="predicted"/>
<comment type="caution">
    <text evidence="12">The sequence shown here is derived from an EMBL/GenBank/DDBJ whole genome shotgun (WGS) entry which is preliminary data.</text>
</comment>
<dbReference type="InterPro" id="IPR036236">
    <property type="entry name" value="Znf_C2H2_sf"/>
</dbReference>
<dbReference type="Pfam" id="PF04082">
    <property type="entry name" value="Fungal_trans"/>
    <property type="match status" value="1"/>
</dbReference>
<dbReference type="SUPFAM" id="SSF57667">
    <property type="entry name" value="beta-beta-alpha zinc fingers"/>
    <property type="match status" value="1"/>
</dbReference>
<dbReference type="GO" id="GO:0000978">
    <property type="term" value="F:RNA polymerase II cis-regulatory region sequence-specific DNA binding"/>
    <property type="evidence" value="ECO:0007669"/>
    <property type="project" value="InterPro"/>
</dbReference>
<evidence type="ECO:0000256" key="4">
    <source>
        <dbReference type="ARBA" id="ARBA00022771"/>
    </source>
</evidence>
<evidence type="ECO:0000313" key="12">
    <source>
        <dbReference type="EMBL" id="KAF9886539.1"/>
    </source>
</evidence>
<sequence>MFSKPANPNLIMPPRRKNKPLPVEKAVAEVDRESPHSGGKKRIFRCQFCAKHFQRNEHLQRHERLHTKEKPFRCIACSDAFTRSDLLTRHFRVSHPNVLVGQDDSALDIPSLSPSGTFMMSGEEPSVDTSQALPPPMHNFGDFALFVDSMSMPCSNDPSSLFWDQPLLPMSPFPLFATLDQPPANVPTNNSTSSPHLFDEFSSTFPSFEQTPSAKSKQEPWKITQEDWGILLAEIQSFMPLIPPGFSLPSRHTITRYIATYFSGFHRHLPFLHIPTFSSTKVPVELILAMATIGAQSSFDNDTAVMLFRTSQAIVLERLRRRKAELCAIAFPAGDGSLIESHTPSRPSSDRNYPGQFQPLPSVQTLLLLMAVATWGNSKAIYNEAVSLQNTLVNLVREESFLDTPTQTPQNIPWRQWVDIEGFKRTIAIVFCFFIFHTIVYDTPPAILNSELNIYLPSHEKDWAARTEQDWQEIRRKAKPESQFQPCLSLLFSKQPDEPTENSPNSHSSLGGYTLILALIQHIYFLRQMSKCKPRSDRNLPPTDIADVEQALRNWQSGWYLDPESSLSPGSPQGPISFNSTALLRMAYIRLNVDVGPWRALNTHDAHAIATSIHHSPPLSSSHKITRAVLYSAHALSIPVKIGVNIVARNQAFTWSLQHSLCALECAFVLTKWLVAVQNRAVDEDETRLLVYITDMLVEADPGFRPGQGTVRGSPDLGIRVIKVWAKLLSGEAVWDVVRLIGKVLEAYGEILEGETTV</sequence>
<keyword evidence="5" id="KW-0862">Zinc</keyword>
<evidence type="ECO:0000313" key="13">
    <source>
        <dbReference type="Proteomes" id="UP001194746"/>
    </source>
</evidence>
<dbReference type="CDD" id="cd12148">
    <property type="entry name" value="fungal_TF_MHR"/>
    <property type="match status" value="1"/>
</dbReference>
<keyword evidence="13" id="KW-1185">Reference proteome</keyword>
<dbReference type="EMBL" id="VCAU01000075">
    <property type="protein sequence ID" value="KAF9886539.1"/>
    <property type="molecule type" value="Genomic_DNA"/>
</dbReference>
<dbReference type="InterPro" id="IPR051059">
    <property type="entry name" value="VerF-like"/>
</dbReference>
<dbReference type="AlphaFoldDB" id="A0AAD4CHF4"/>
<reference evidence="12" key="2">
    <citation type="submission" date="2020-02" db="EMBL/GenBank/DDBJ databases">
        <authorList>
            <person name="Gilchrist C.L.M."/>
            <person name="Chooi Y.-H."/>
        </authorList>
    </citation>
    <scope>NUCLEOTIDE SEQUENCE</scope>
    <source>
        <strain evidence="12">MST-FP2251</strain>
    </source>
</reference>
<dbReference type="PANTHER" id="PTHR40626:SF10">
    <property type="entry name" value="C2H2-TYPE DOMAIN-CONTAINING PROTEIN"/>
    <property type="match status" value="1"/>
</dbReference>
<dbReference type="FunFam" id="3.30.160.60:FF:002343">
    <property type="entry name" value="Zinc finger protein 33A"/>
    <property type="match status" value="1"/>
</dbReference>
<keyword evidence="2" id="KW-0479">Metal-binding</keyword>
<dbReference type="PROSITE" id="PS00028">
    <property type="entry name" value="ZINC_FINGER_C2H2_1"/>
    <property type="match status" value="2"/>
</dbReference>
<evidence type="ECO:0000256" key="6">
    <source>
        <dbReference type="ARBA" id="ARBA00023015"/>
    </source>
</evidence>
<name>A0AAD4CHF4_ASPNN</name>
<keyword evidence="4 9" id="KW-0863">Zinc-finger</keyword>
<evidence type="ECO:0000256" key="7">
    <source>
        <dbReference type="ARBA" id="ARBA00023163"/>
    </source>
</evidence>
<dbReference type="SMART" id="SM00355">
    <property type="entry name" value="ZnF_C2H2"/>
    <property type="match status" value="2"/>
</dbReference>
<feature type="domain" description="C2H2-type" evidence="11">
    <location>
        <begin position="44"/>
        <end position="71"/>
    </location>
</feature>
<dbReference type="Gene3D" id="3.30.160.60">
    <property type="entry name" value="Classic Zinc Finger"/>
    <property type="match status" value="2"/>
</dbReference>
<evidence type="ECO:0000259" key="11">
    <source>
        <dbReference type="PROSITE" id="PS50157"/>
    </source>
</evidence>
<keyword evidence="8" id="KW-0539">Nucleus</keyword>
<comment type="subcellular location">
    <subcellularLocation>
        <location evidence="1">Nucleus</location>
    </subcellularLocation>
</comment>
<dbReference type="InterPro" id="IPR007219">
    <property type="entry name" value="XnlR_reg_dom"/>
</dbReference>
<reference evidence="12" key="1">
    <citation type="journal article" date="2019" name="Beilstein J. Org. Chem.">
        <title>Nanangenines: drimane sesquiterpenoids as the dominant metabolite cohort of a novel Australian fungus, Aspergillus nanangensis.</title>
        <authorList>
            <person name="Lacey H.J."/>
            <person name="Gilchrist C.L.M."/>
            <person name="Crombie A."/>
            <person name="Kalaitzis J.A."/>
            <person name="Vuong D."/>
            <person name="Rutledge P.J."/>
            <person name="Turner P."/>
            <person name="Pitt J.I."/>
            <person name="Lacey E."/>
            <person name="Chooi Y.H."/>
            <person name="Piggott A.M."/>
        </authorList>
    </citation>
    <scope>NUCLEOTIDE SEQUENCE</scope>
    <source>
        <strain evidence="12">MST-FP2251</strain>
    </source>
</reference>
<keyword evidence="6" id="KW-0805">Transcription regulation</keyword>